<sequence>MSGPERSGGAAHHQHNVGLRRPERSGGRLSGNDVRTASQHHSDPERQEAEDVTAAAFELAEQTARACGVELRTLAELADLERVCELYQRVWGAIPQEPPMTRDLLRAMVKSGSYVAGAYAAGELVGACVGFFSPPVNATLHSHIMGVSNVMRGRNVGFALKVHQRAWCLERGVSSINWTFDPLVRRNAHFNLTKLNADAVEYLENYYGGGHDDLNGDDETDRLLVNWNLPSAAVAAACRGEHSSLDAAALLADGAAVGLASVNNQPRRGPTDARTVLVAVPEDIEYLRAAEPGLAAEWRYALRETLAPLIAARAQIVGFARTGWFVVVQGNKL</sequence>
<feature type="region of interest" description="Disordered" evidence="1">
    <location>
        <begin position="1"/>
        <end position="50"/>
    </location>
</feature>
<dbReference type="PANTHER" id="PTHR41700">
    <property type="entry name" value="GCN5-RELATED N-ACETYLTRANSFERASE"/>
    <property type="match status" value="1"/>
</dbReference>
<keyword evidence="3" id="KW-0012">Acyltransferase</keyword>
<dbReference type="Pfam" id="PF13480">
    <property type="entry name" value="Acetyltransf_6"/>
    <property type="match status" value="1"/>
</dbReference>
<feature type="domain" description="N-acetyltransferase" evidence="2">
    <location>
        <begin position="69"/>
        <end position="241"/>
    </location>
</feature>
<evidence type="ECO:0000313" key="4">
    <source>
        <dbReference type="Proteomes" id="UP001059617"/>
    </source>
</evidence>
<feature type="compositionally biased region" description="Basic and acidic residues" evidence="1">
    <location>
        <begin position="40"/>
        <end position="49"/>
    </location>
</feature>
<evidence type="ECO:0000256" key="1">
    <source>
        <dbReference type="SAM" id="MobiDB-lite"/>
    </source>
</evidence>
<evidence type="ECO:0000259" key="2">
    <source>
        <dbReference type="PROSITE" id="PS51186"/>
    </source>
</evidence>
<organism evidence="3 4">
    <name type="scientific">Dactylosporangium fulvum</name>
    <dbReference type="NCBI Taxonomy" id="53359"/>
    <lineage>
        <taxon>Bacteria</taxon>
        <taxon>Bacillati</taxon>
        <taxon>Actinomycetota</taxon>
        <taxon>Actinomycetes</taxon>
        <taxon>Micromonosporales</taxon>
        <taxon>Micromonosporaceae</taxon>
        <taxon>Dactylosporangium</taxon>
    </lineage>
</organism>
<dbReference type="InterPro" id="IPR038764">
    <property type="entry name" value="GNAT_N_AcTrfase_prd"/>
</dbReference>
<dbReference type="PANTHER" id="PTHR41700:SF1">
    <property type="entry name" value="N-ACETYLTRANSFERASE DOMAIN-CONTAINING PROTEIN"/>
    <property type="match status" value="1"/>
</dbReference>
<proteinExistence type="predicted"/>
<dbReference type="Gene3D" id="3.40.630.30">
    <property type="match status" value="1"/>
</dbReference>
<evidence type="ECO:0000313" key="3">
    <source>
        <dbReference type="EMBL" id="UWP85569.1"/>
    </source>
</evidence>
<name>A0ABY5W7W5_9ACTN</name>
<dbReference type="GO" id="GO:0016746">
    <property type="term" value="F:acyltransferase activity"/>
    <property type="evidence" value="ECO:0007669"/>
    <property type="project" value="UniProtKB-KW"/>
</dbReference>
<dbReference type="InterPro" id="IPR038740">
    <property type="entry name" value="BioF2-like_GNAT_dom"/>
</dbReference>
<dbReference type="Proteomes" id="UP001059617">
    <property type="component" value="Chromosome"/>
</dbReference>
<keyword evidence="3" id="KW-0808">Transferase</keyword>
<dbReference type="InterPro" id="IPR016181">
    <property type="entry name" value="Acyl_CoA_acyltransferase"/>
</dbReference>
<dbReference type="InterPro" id="IPR000182">
    <property type="entry name" value="GNAT_dom"/>
</dbReference>
<dbReference type="EMBL" id="CP073720">
    <property type="protein sequence ID" value="UWP85569.1"/>
    <property type="molecule type" value="Genomic_DNA"/>
</dbReference>
<reference evidence="3" key="2">
    <citation type="submission" date="2022-09" db="EMBL/GenBank/DDBJ databases">
        <title>Biosynthetic gene clusters of Dactylosporangioum fulvum.</title>
        <authorList>
            <person name="Caradec T."/>
        </authorList>
    </citation>
    <scope>NUCLEOTIDE SEQUENCE</scope>
    <source>
        <strain evidence="3">NRRL B-16292</strain>
    </source>
</reference>
<dbReference type="EC" id="2.3.1.-" evidence="3"/>
<gene>
    <name evidence="3" type="ORF">Dfulv_15530</name>
</gene>
<dbReference type="SUPFAM" id="SSF55729">
    <property type="entry name" value="Acyl-CoA N-acyltransferases (Nat)"/>
    <property type="match status" value="1"/>
</dbReference>
<protein>
    <submittedName>
        <fullName evidence="3">GNAT family N-acetyltransferase</fullName>
        <ecNumber evidence="3">2.3.1.-</ecNumber>
    </submittedName>
</protein>
<keyword evidence="4" id="KW-1185">Reference proteome</keyword>
<reference evidence="3" key="1">
    <citation type="submission" date="2021-04" db="EMBL/GenBank/DDBJ databases">
        <authorList>
            <person name="Hartkoorn R.C."/>
            <person name="Beaudoing E."/>
            <person name="Hot D."/>
        </authorList>
    </citation>
    <scope>NUCLEOTIDE SEQUENCE</scope>
    <source>
        <strain evidence="3">NRRL B-16292</strain>
    </source>
</reference>
<dbReference type="PROSITE" id="PS51186">
    <property type="entry name" value="GNAT"/>
    <property type="match status" value="1"/>
</dbReference>
<dbReference type="RefSeq" id="WP_259863701.1">
    <property type="nucleotide sequence ID" value="NZ_BAAAST010000012.1"/>
</dbReference>
<accession>A0ABY5W7W5</accession>